<dbReference type="VEuPathDB" id="FungiDB:PV06_10283"/>
<feature type="region of interest" description="Disordered" evidence="4">
    <location>
        <begin position="583"/>
        <end position="602"/>
    </location>
</feature>
<evidence type="ECO:0000313" key="6">
    <source>
        <dbReference type="EMBL" id="KIW37643.1"/>
    </source>
</evidence>
<evidence type="ECO:0000256" key="3">
    <source>
        <dbReference type="ARBA" id="ARBA00023242"/>
    </source>
</evidence>
<dbReference type="OrthoDB" id="47007at2759"/>
<evidence type="ECO:0000256" key="1">
    <source>
        <dbReference type="ARBA" id="ARBA00023015"/>
    </source>
</evidence>
<dbReference type="AlphaFoldDB" id="A0A0D2D2U8"/>
<proteinExistence type="predicted"/>
<dbReference type="GO" id="GO:0006351">
    <property type="term" value="P:DNA-templated transcription"/>
    <property type="evidence" value="ECO:0007669"/>
    <property type="project" value="InterPro"/>
</dbReference>
<dbReference type="PANTHER" id="PTHR47424">
    <property type="entry name" value="REGULATORY PROTEIN GAL4"/>
    <property type="match status" value="1"/>
</dbReference>
<sequence>MSDLMVRIVGDVQSQLKILANVRHLQRPHEEPAQFTSVEVPIPKLSHKVYDTNGRVVYLGDCAALSFLRHIQEIVEGEGGSSTDVSSVLAMEELSPHSDVDLMTQHLWNTADLEELMNVFFASTCGILDIIERHKIEGLLRQLVIDPESMRNEGKAVVSLVLAYAAQARSSSALDYQLAQHFYHHGRQIALLELTDEPRLETVQAFLLLCLYMLACSQRNGAYLQLGIAISAAKSLGIHRDMLAADSGNEDSFLRRRIWRTLCYHDVHFCAMMGRTPSTITTDSAPFDSLILPSSSLEKDSGQQLALLESARAFTFMQRTVTDIYTKRSVSLGLLQQLAQELQQASSKIPSTLRIITSSDVPSQLRIIRNATVACNYYFSMMVLSRPFLITCIHIKLNRTKNAAMDSTATRNLQDDDNKIHNDIMQGAMTSVDAATFTVQLLHELLMAGMLFNNMPLPIAWVFVSALTICSAYFGRIGNLCEMEKSIQQADEILAHFSKHSRQGKRYGLILKQLSKAAAGHLQSMKQRERQARSIMMPELFRLNLPASKGAPYTSTRTFGQSHERMASNLEEQQALRSSSFPSSIEGMATRQGPSLDDSPSALNNTSLLNLVQSYTDSDNFFATGYNPDSYPNNLDFNLDEAADIWDLNWGGSLL</sequence>
<dbReference type="GO" id="GO:0000978">
    <property type="term" value="F:RNA polymerase II cis-regulatory region sequence-specific DNA binding"/>
    <property type="evidence" value="ECO:0007669"/>
    <property type="project" value="TreeGrafter"/>
</dbReference>
<dbReference type="SMART" id="SM00906">
    <property type="entry name" value="Fungal_trans"/>
    <property type="match status" value="1"/>
</dbReference>
<dbReference type="HOGENOM" id="CLU_449069_0_0_1"/>
<evidence type="ECO:0000256" key="4">
    <source>
        <dbReference type="SAM" id="MobiDB-lite"/>
    </source>
</evidence>
<keyword evidence="3" id="KW-0539">Nucleus</keyword>
<evidence type="ECO:0000313" key="7">
    <source>
        <dbReference type="Proteomes" id="UP000053342"/>
    </source>
</evidence>
<keyword evidence="2" id="KW-0804">Transcription</keyword>
<keyword evidence="1" id="KW-0805">Transcription regulation</keyword>
<dbReference type="RefSeq" id="XP_016257859.1">
    <property type="nucleotide sequence ID" value="XM_016411818.1"/>
</dbReference>
<dbReference type="GeneID" id="27362357"/>
<gene>
    <name evidence="6" type="ORF">PV06_10283</name>
</gene>
<dbReference type="GO" id="GO:0008270">
    <property type="term" value="F:zinc ion binding"/>
    <property type="evidence" value="ECO:0007669"/>
    <property type="project" value="InterPro"/>
</dbReference>
<dbReference type="GO" id="GO:0000435">
    <property type="term" value="P:positive regulation of transcription from RNA polymerase II promoter by galactose"/>
    <property type="evidence" value="ECO:0007669"/>
    <property type="project" value="TreeGrafter"/>
</dbReference>
<evidence type="ECO:0000256" key="2">
    <source>
        <dbReference type="ARBA" id="ARBA00023163"/>
    </source>
</evidence>
<dbReference type="EMBL" id="KN847343">
    <property type="protein sequence ID" value="KIW37643.1"/>
    <property type="molecule type" value="Genomic_DNA"/>
</dbReference>
<dbReference type="GO" id="GO:0000981">
    <property type="term" value="F:DNA-binding transcription factor activity, RNA polymerase II-specific"/>
    <property type="evidence" value="ECO:0007669"/>
    <property type="project" value="TreeGrafter"/>
</dbReference>
<dbReference type="InterPro" id="IPR051127">
    <property type="entry name" value="Fungal_SecMet_Regulators"/>
</dbReference>
<organism evidence="6 7">
    <name type="scientific">Exophiala oligosperma</name>
    <dbReference type="NCBI Taxonomy" id="215243"/>
    <lineage>
        <taxon>Eukaryota</taxon>
        <taxon>Fungi</taxon>
        <taxon>Dikarya</taxon>
        <taxon>Ascomycota</taxon>
        <taxon>Pezizomycotina</taxon>
        <taxon>Eurotiomycetes</taxon>
        <taxon>Chaetothyriomycetidae</taxon>
        <taxon>Chaetothyriales</taxon>
        <taxon>Herpotrichiellaceae</taxon>
        <taxon>Exophiala</taxon>
    </lineage>
</organism>
<keyword evidence="7" id="KW-1185">Reference proteome</keyword>
<dbReference type="GO" id="GO:0005634">
    <property type="term" value="C:nucleus"/>
    <property type="evidence" value="ECO:0007669"/>
    <property type="project" value="TreeGrafter"/>
</dbReference>
<dbReference type="InterPro" id="IPR007219">
    <property type="entry name" value="XnlR_reg_dom"/>
</dbReference>
<evidence type="ECO:0000259" key="5">
    <source>
        <dbReference type="SMART" id="SM00906"/>
    </source>
</evidence>
<name>A0A0D2D2U8_9EURO</name>
<protein>
    <recommendedName>
        <fullName evidence="5">Xylanolytic transcriptional activator regulatory domain-containing protein</fullName>
    </recommendedName>
</protein>
<reference evidence="6 7" key="1">
    <citation type="submission" date="2015-01" db="EMBL/GenBank/DDBJ databases">
        <title>The Genome Sequence of Exophiala oligosperma CBS72588.</title>
        <authorList>
            <consortium name="The Broad Institute Genomics Platform"/>
            <person name="Cuomo C."/>
            <person name="de Hoog S."/>
            <person name="Gorbushina A."/>
            <person name="Stielow B."/>
            <person name="Teixiera M."/>
            <person name="Abouelleil A."/>
            <person name="Chapman S.B."/>
            <person name="Priest M."/>
            <person name="Young S.K."/>
            <person name="Wortman J."/>
            <person name="Nusbaum C."/>
            <person name="Birren B."/>
        </authorList>
    </citation>
    <scope>NUCLEOTIDE SEQUENCE [LARGE SCALE GENOMIC DNA]</scope>
    <source>
        <strain evidence="6 7">CBS 72588</strain>
    </source>
</reference>
<dbReference type="Pfam" id="PF04082">
    <property type="entry name" value="Fungal_trans"/>
    <property type="match status" value="1"/>
</dbReference>
<dbReference type="PANTHER" id="PTHR47424:SF9">
    <property type="entry name" value="TAH-2"/>
    <property type="match status" value="1"/>
</dbReference>
<accession>A0A0D2D2U8</accession>
<dbReference type="STRING" id="215243.A0A0D2D2U8"/>
<feature type="domain" description="Xylanolytic transcriptional activator regulatory" evidence="5">
    <location>
        <begin position="222"/>
        <end position="297"/>
    </location>
</feature>
<dbReference type="Proteomes" id="UP000053342">
    <property type="component" value="Unassembled WGS sequence"/>
</dbReference>
<dbReference type="CDD" id="cd12148">
    <property type="entry name" value="fungal_TF_MHR"/>
    <property type="match status" value="1"/>
</dbReference>